<reference evidence="4" key="1">
    <citation type="journal article" date="2014" name="Proc. Natl. Acad. Sci. U.S.A.">
        <title>Extensive sampling of basidiomycete genomes demonstrates inadequacy of the white-rot/brown-rot paradigm for wood decay fungi.</title>
        <authorList>
            <person name="Riley R."/>
            <person name="Salamov A.A."/>
            <person name="Brown D.W."/>
            <person name="Nagy L.G."/>
            <person name="Floudas D."/>
            <person name="Held B.W."/>
            <person name="Levasseur A."/>
            <person name="Lombard V."/>
            <person name="Morin E."/>
            <person name="Otillar R."/>
            <person name="Lindquist E.A."/>
            <person name="Sun H."/>
            <person name="LaButti K.M."/>
            <person name="Schmutz J."/>
            <person name="Jabbour D."/>
            <person name="Luo H."/>
            <person name="Baker S.E."/>
            <person name="Pisabarro A.G."/>
            <person name="Walton J.D."/>
            <person name="Blanchette R.A."/>
            <person name="Henrissat B."/>
            <person name="Martin F."/>
            <person name="Cullen D."/>
            <person name="Hibbett D.S."/>
            <person name="Grigoriev I.V."/>
        </authorList>
    </citation>
    <scope>NUCLEOTIDE SEQUENCE [LARGE SCALE GENOMIC DNA]</scope>
    <source>
        <strain evidence="4">CBS 339.88</strain>
    </source>
</reference>
<keyword evidence="1" id="KW-0472">Membrane</keyword>
<keyword evidence="1" id="KW-1133">Transmembrane helix</keyword>
<evidence type="ECO:0000256" key="1">
    <source>
        <dbReference type="SAM" id="Phobius"/>
    </source>
</evidence>
<evidence type="ECO:0008006" key="5">
    <source>
        <dbReference type="Google" id="ProtNLM"/>
    </source>
</evidence>
<feature type="chain" id="PRO_5001645525" description="Mid2 domain-containing protein" evidence="2">
    <location>
        <begin position="20"/>
        <end position="205"/>
    </location>
</feature>
<dbReference type="EMBL" id="KL142415">
    <property type="protein sequence ID" value="KDR67351.1"/>
    <property type="molecule type" value="Genomic_DNA"/>
</dbReference>
<proteinExistence type="predicted"/>
<dbReference type="OrthoDB" id="3362246at2759"/>
<dbReference type="Proteomes" id="UP000027222">
    <property type="component" value="Unassembled WGS sequence"/>
</dbReference>
<evidence type="ECO:0000256" key="2">
    <source>
        <dbReference type="SAM" id="SignalP"/>
    </source>
</evidence>
<evidence type="ECO:0000313" key="3">
    <source>
        <dbReference type="EMBL" id="KDR67351.1"/>
    </source>
</evidence>
<dbReference type="AlphaFoldDB" id="A0A067S934"/>
<dbReference type="HOGENOM" id="CLU_117278_0_0_1"/>
<name>A0A067S934_GALM3</name>
<keyword evidence="2" id="KW-0732">Signal</keyword>
<feature type="transmembrane region" description="Helical" evidence="1">
    <location>
        <begin position="142"/>
        <end position="163"/>
    </location>
</feature>
<protein>
    <recommendedName>
        <fullName evidence="5">Mid2 domain-containing protein</fullName>
    </recommendedName>
</protein>
<dbReference type="PANTHER" id="PTHR37487">
    <property type="entry name" value="CHROMOSOME 1, WHOLE GENOME SHOTGUN SEQUENCE"/>
    <property type="match status" value="1"/>
</dbReference>
<organism evidence="3 4">
    <name type="scientific">Galerina marginata (strain CBS 339.88)</name>
    <dbReference type="NCBI Taxonomy" id="685588"/>
    <lineage>
        <taxon>Eukaryota</taxon>
        <taxon>Fungi</taxon>
        <taxon>Dikarya</taxon>
        <taxon>Basidiomycota</taxon>
        <taxon>Agaricomycotina</taxon>
        <taxon>Agaricomycetes</taxon>
        <taxon>Agaricomycetidae</taxon>
        <taxon>Agaricales</taxon>
        <taxon>Agaricineae</taxon>
        <taxon>Strophariaceae</taxon>
        <taxon>Galerina</taxon>
    </lineage>
</organism>
<evidence type="ECO:0000313" key="4">
    <source>
        <dbReference type="Proteomes" id="UP000027222"/>
    </source>
</evidence>
<accession>A0A067S934</accession>
<feature type="signal peptide" evidence="2">
    <location>
        <begin position="1"/>
        <end position="19"/>
    </location>
</feature>
<dbReference type="PANTHER" id="PTHR37487:SF2">
    <property type="entry name" value="EXPRESSED PROTEIN"/>
    <property type="match status" value="1"/>
</dbReference>
<gene>
    <name evidence="3" type="ORF">GALMADRAFT_216451</name>
</gene>
<dbReference type="STRING" id="685588.A0A067S934"/>
<keyword evidence="4" id="KW-1185">Reference proteome</keyword>
<sequence>MKCLSALSTATLFAARAVAFEALIVNNPGNVAVCKPFTLTWSGGTPPYAVSLDEDIPNTQTADSLTQLVQFESQNGTSFNWVFDLSLDFAQLLTQVGDSFVLKVVDGVGESNQSTPFNIQDSTDHSCIFGEPSKPKLSKGEIVGICLGVLGFLTLLLVVWRVYILHTRRRLSENFRERKNLGIDQNIPLSPVLKQGIIGESETHA</sequence>
<keyword evidence="1" id="KW-0812">Transmembrane</keyword>